<dbReference type="CDD" id="cd21742">
    <property type="entry name" value="MobB_NDR_LATS-like"/>
    <property type="match status" value="1"/>
</dbReference>
<keyword evidence="6" id="KW-0418">Kinase</keyword>
<evidence type="ECO:0000256" key="12">
    <source>
        <dbReference type="SAM" id="MobiDB-lite"/>
    </source>
</evidence>
<gene>
    <name evidence="14" type="ORF">BJ554DRAFT_2644</name>
</gene>
<evidence type="ECO:0000256" key="6">
    <source>
        <dbReference type="ARBA" id="ARBA00022777"/>
    </source>
</evidence>
<evidence type="ECO:0000256" key="1">
    <source>
        <dbReference type="ARBA" id="ARBA00012513"/>
    </source>
</evidence>
<dbReference type="PROSITE" id="PS00107">
    <property type="entry name" value="PROTEIN_KINASE_ATP"/>
    <property type="match status" value="1"/>
</dbReference>
<comment type="catalytic activity">
    <reaction evidence="10">
        <text>L-seryl-[protein] + ATP = O-phospho-L-seryl-[protein] + ADP + H(+)</text>
        <dbReference type="Rhea" id="RHEA:17989"/>
        <dbReference type="Rhea" id="RHEA-COMP:9863"/>
        <dbReference type="Rhea" id="RHEA-COMP:11604"/>
        <dbReference type="ChEBI" id="CHEBI:15378"/>
        <dbReference type="ChEBI" id="CHEBI:29999"/>
        <dbReference type="ChEBI" id="CHEBI:30616"/>
        <dbReference type="ChEBI" id="CHEBI:83421"/>
        <dbReference type="ChEBI" id="CHEBI:456216"/>
        <dbReference type="EC" id="2.7.11.1"/>
    </reaction>
</comment>
<evidence type="ECO:0000256" key="10">
    <source>
        <dbReference type="ARBA" id="ARBA00048679"/>
    </source>
</evidence>
<dbReference type="Gene3D" id="3.30.200.20">
    <property type="entry name" value="Phosphorylase Kinase, domain 1"/>
    <property type="match status" value="1"/>
</dbReference>
<comment type="catalytic activity">
    <reaction evidence="9">
        <text>L-threonyl-[protein] + ATP = O-phospho-L-threonyl-[protein] + ADP + H(+)</text>
        <dbReference type="Rhea" id="RHEA:46608"/>
        <dbReference type="Rhea" id="RHEA-COMP:11060"/>
        <dbReference type="Rhea" id="RHEA-COMP:11605"/>
        <dbReference type="ChEBI" id="CHEBI:15378"/>
        <dbReference type="ChEBI" id="CHEBI:30013"/>
        <dbReference type="ChEBI" id="CHEBI:30616"/>
        <dbReference type="ChEBI" id="CHEBI:61977"/>
        <dbReference type="ChEBI" id="CHEBI:456216"/>
        <dbReference type="EC" id="2.7.11.1"/>
    </reaction>
</comment>
<evidence type="ECO:0000313" key="15">
    <source>
        <dbReference type="Proteomes" id="UP000673691"/>
    </source>
</evidence>
<dbReference type="InterPro" id="IPR017441">
    <property type="entry name" value="Protein_kinase_ATP_BS"/>
</dbReference>
<dbReference type="PANTHER" id="PTHR24356">
    <property type="entry name" value="SERINE/THREONINE-PROTEIN KINASE"/>
    <property type="match status" value="1"/>
</dbReference>
<dbReference type="OrthoDB" id="3638488at2759"/>
<comment type="similarity">
    <text evidence="8">Belongs to the protein kinase superfamily. STE Ser/Thr protein kinase family. COT1 subfamily.</text>
</comment>
<comment type="caution">
    <text evidence="14">The sequence shown here is derived from an EMBL/GenBank/DDBJ whole genome shotgun (WGS) entry which is preliminary data.</text>
</comment>
<dbReference type="InterPro" id="IPR059233">
    <property type="entry name" value="MobB_NdrA/B/Cbk1"/>
</dbReference>
<keyword evidence="3" id="KW-0597">Phosphoprotein</keyword>
<dbReference type="GO" id="GO:0005524">
    <property type="term" value="F:ATP binding"/>
    <property type="evidence" value="ECO:0007669"/>
    <property type="project" value="UniProtKB-UniRule"/>
</dbReference>
<dbReference type="FunFam" id="3.30.200.20:FF:000192">
    <property type="entry name" value="Serine/threonine-protein kinase cot-1"/>
    <property type="match status" value="1"/>
</dbReference>
<keyword evidence="2" id="KW-0723">Serine/threonine-protein kinase</keyword>
<evidence type="ECO:0000256" key="7">
    <source>
        <dbReference type="ARBA" id="ARBA00022840"/>
    </source>
</evidence>
<evidence type="ECO:0000256" key="3">
    <source>
        <dbReference type="ARBA" id="ARBA00022553"/>
    </source>
</evidence>
<evidence type="ECO:0000256" key="11">
    <source>
        <dbReference type="PROSITE-ProRule" id="PRU10141"/>
    </source>
</evidence>
<dbReference type="GO" id="GO:0004674">
    <property type="term" value="F:protein serine/threonine kinase activity"/>
    <property type="evidence" value="ECO:0007669"/>
    <property type="project" value="UniProtKB-KW"/>
</dbReference>
<dbReference type="Pfam" id="PF00069">
    <property type="entry name" value="Pkinase"/>
    <property type="match status" value="1"/>
</dbReference>
<evidence type="ECO:0000313" key="14">
    <source>
        <dbReference type="EMBL" id="KAG5457365.1"/>
    </source>
</evidence>
<accession>A0A8H7ZQI6</accession>
<dbReference type="AlphaFoldDB" id="A0A8H7ZQI6"/>
<sequence>MISIPVTGEAEQMDTSSQSDARESGLRAHRRAREGVSLVTKERSVAAKIYFENYFDRMLSAPHTGRAKRRMQLEEKLQSMDIPDAEKRAIRQEWLGTESEHMRRLREKISVDSFDVLSTIGNGAFGVVKLVREKATSELFAMKVMRKVDMLRRGQEGHVRAERDLLSKASESATWIVKLVYSFQDSDNLYLVMEYMAGGDLLSLLIKRDVFEEDFAKFYAAEMVTCIEEAHRLG</sequence>
<dbReference type="InterPro" id="IPR011009">
    <property type="entry name" value="Kinase-like_dom_sf"/>
</dbReference>
<evidence type="ECO:0000256" key="5">
    <source>
        <dbReference type="ARBA" id="ARBA00022741"/>
    </source>
</evidence>
<dbReference type="EC" id="2.7.11.1" evidence="1"/>
<evidence type="ECO:0000256" key="2">
    <source>
        <dbReference type="ARBA" id="ARBA00022527"/>
    </source>
</evidence>
<dbReference type="InterPro" id="IPR000719">
    <property type="entry name" value="Prot_kinase_dom"/>
</dbReference>
<protein>
    <recommendedName>
        <fullName evidence="1">non-specific serine/threonine protein kinase</fullName>
        <ecNumber evidence="1">2.7.11.1</ecNumber>
    </recommendedName>
</protein>
<dbReference type="SUPFAM" id="SSF56112">
    <property type="entry name" value="Protein kinase-like (PK-like)"/>
    <property type="match status" value="1"/>
</dbReference>
<dbReference type="PANTHER" id="PTHR24356:SF400">
    <property type="entry name" value="SERINE_THREONINE-PROTEIN KINASE CBK1"/>
    <property type="match status" value="1"/>
</dbReference>
<dbReference type="SMART" id="SM00220">
    <property type="entry name" value="S_TKc"/>
    <property type="match status" value="1"/>
</dbReference>
<keyword evidence="15" id="KW-1185">Reference proteome</keyword>
<evidence type="ECO:0000256" key="9">
    <source>
        <dbReference type="ARBA" id="ARBA00047899"/>
    </source>
</evidence>
<proteinExistence type="inferred from homology"/>
<keyword evidence="5 11" id="KW-0547">Nucleotide-binding</keyword>
<feature type="domain" description="Protein kinase" evidence="13">
    <location>
        <begin position="114"/>
        <end position="234"/>
    </location>
</feature>
<reference evidence="14 15" key="1">
    <citation type="journal article" name="Sci. Rep.">
        <title>Genome-scale phylogenetic analyses confirm Olpidium as the closest living zoosporic fungus to the non-flagellated, terrestrial fungi.</title>
        <authorList>
            <person name="Chang Y."/>
            <person name="Rochon D."/>
            <person name="Sekimoto S."/>
            <person name="Wang Y."/>
            <person name="Chovatia M."/>
            <person name="Sandor L."/>
            <person name="Salamov A."/>
            <person name="Grigoriev I.V."/>
            <person name="Stajich J.E."/>
            <person name="Spatafora J.W."/>
        </authorList>
    </citation>
    <scope>NUCLEOTIDE SEQUENCE [LARGE SCALE GENOMIC DNA]</scope>
    <source>
        <strain evidence="14">S191</strain>
    </source>
</reference>
<keyword evidence="4" id="KW-0808">Transferase</keyword>
<keyword evidence="7 11" id="KW-0067">ATP-binding</keyword>
<dbReference type="PROSITE" id="PS50011">
    <property type="entry name" value="PROTEIN_KINASE_DOM"/>
    <property type="match status" value="1"/>
</dbReference>
<evidence type="ECO:0000259" key="13">
    <source>
        <dbReference type="PROSITE" id="PS50011"/>
    </source>
</evidence>
<evidence type="ECO:0000256" key="4">
    <source>
        <dbReference type="ARBA" id="ARBA00022679"/>
    </source>
</evidence>
<feature type="region of interest" description="Disordered" evidence="12">
    <location>
        <begin position="1"/>
        <end position="32"/>
    </location>
</feature>
<dbReference type="Proteomes" id="UP000673691">
    <property type="component" value="Unassembled WGS sequence"/>
</dbReference>
<organism evidence="14 15">
    <name type="scientific">Olpidium bornovanus</name>
    <dbReference type="NCBI Taxonomy" id="278681"/>
    <lineage>
        <taxon>Eukaryota</taxon>
        <taxon>Fungi</taxon>
        <taxon>Fungi incertae sedis</taxon>
        <taxon>Olpidiomycota</taxon>
        <taxon>Olpidiomycotina</taxon>
        <taxon>Olpidiomycetes</taxon>
        <taxon>Olpidiales</taxon>
        <taxon>Olpidiaceae</taxon>
        <taxon>Olpidium</taxon>
    </lineage>
</organism>
<dbReference type="EMBL" id="JAEFCI010010202">
    <property type="protein sequence ID" value="KAG5457365.1"/>
    <property type="molecule type" value="Genomic_DNA"/>
</dbReference>
<feature type="binding site" evidence="11">
    <location>
        <position position="143"/>
    </location>
    <ligand>
        <name>ATP</name>
        <dbReference type="ChEBI" id="CHEBI:30616"/>
    </ligand>
</feature>
<name>A0A8H7ZQI6_9FUNG</name>
<dbReference type="GO" id="GO:0035556">
    <property type="term" value="P:intracellular signal transduction"/>
    <property type="evidence" value="ECO:0007669"/>
    <property type="project" value="TreeGrafter"/>
</dbReference>
<evidence type="ECO:0000256" key="8">
    <source>
        <dbReference type="ARBA" id="ARBA00038271"/>
    </source>
</evidence>
<dbReference type="InterPro" id="IPR050236">
    <property type="entry name" value="Ser_Thr_kinase_AGC"/>
</dbReference>